<dbReference type="PANTHER" id="PTHR12887">
    <property type="entry name" value="NANOS PROTEIN"/>
    <property type="match status" value="1"/>
</dbReference>
<dbReference type="GO" id="GO:0060293">
    <property type="term" value="C:germ plasm"/>
    <property type="evidence" value="ECO:0007669"/>
    <property type="project" value="UniProtKB-ARBA"/>
</dbReference>
<keyword evidence="4 8" id="KW-0863">Zinc-finger</keyword>
<evidence type="ECO:0000256" key="7">
    <source>
        <dbReference type="ARBA" id="ARBA00022884"/>
    </source>
</evidence>
<evidence type="ECO:0000256" key="2">
    <source>
        <dbReference type="ARBA" id="ARBA00022490"/>
    </source>
</evidence>
<evidence type="ECO:0000256" key="6">
    <source>
        <dbReference type="ARBA" id="ARBA00022845"/>
    </source>
</evidence>
<evidence type="ECO:0000259" key="10">
    <source>
        <dbReference type="PROSITE" id="PS51522"/>
    </source>
</evidence>
<dbReference type="InterPro" id="IPR038129">
    <property type="entry name" value="Nanos_sf"/>
</dbReference>
<dbReference type="GO" id="GO:0006417">
    <property type="term" value="P:regulation of translation"/>
    <property type="evidence" value="ECO:0007669"/>
    <property type="project" value="UniProtKB-UniRule"/>
</dbReference>
<feature type="region of interest" description="Disordered" evidence="9">
    <location>
        <begin position="27"/>
        <end position="97"/>
    </location>
</feature>
<keyword evidence="7 8" id="KW-0694">RNA-binding</keyword>
<dbReference type="RefSeq" id="XP_030634752.1">
    <property type="nucleotide sequence ID" value="XM_030778892.1"/>
</dbReference>
<dbReference type="InParanoid" id="A0A6J2VRR2"/>
<evidence type="ECO:0000313" key="12">
    <source>
        <dbReference type="RefSeq" id="XP_030634752.1"/>
    </source>
</evidence>
<accession>A0A6J2VRR2</accession>
<feature type="compositionally biased region" description="Basic and acidic residues" evidence="9">
    <location>
        <begin position="33"/>
        <end position="45"/>
    </location>
</feature>
<sequence length="180" mass="19989">METSAHEFEMWRDYMGLAYTVTAMKTASGPPRMDGEGDVRRKGSDVGEGEQPMVPRRSGIPTLLADPPTSAPRGGERAMSTRQGARVPKERKRTTRRLATPEAQSLPSAKMFCSFCKHNGESEAVFTSHWLKDQRGEVVCPYLRRYVCPLCGATGAQAHTKRFCPLVDSAYTSVYTRSPR</sequence>
<name>A0A6J2VRR2_CHACN</name>
<evidence type="ECO:0000256" key="5">
    <source>
        <dbReference type="ARBA" id="ARBA00022833"/>
    </source>
</evidence>
<feature type="domain" description="Nanos-type" evidence="10">
    <location>
        <begin position="112"/>
        <end position="166"/>
    </location>
</feature>
<dbReference type="OrthoDB" id="5864971at2759"/>
<dbReference type="InterPro" id="IPR008705">
    <property type="entry name" value="Nanos/Xcar2"/>
</dbReference>
<dbReference type="GO" id="GO:0048471">
    <property type="term" value="C:perinuclear region of cytoplasm"/>
    <property type="evidence" value="ECO:0007669"/>
    <property type="project" value="UniProtKB-SubCell"/>
</dbReference>
<reference evidence="12" key="1">
    <citation type="submission" date="2025-08" db="UniProtKB">
        <authorList>
            <consortium name="RefSeq"/>
        </authorList>
    </citation>
    <scope>IDENTIFICATION</scope>
</reference>
<evidence type="ECO:0000256" key="9">
    <source>
        <dbReference type="SAM" id="MobiDB-lite"/>
    </source>
</evidence>
<dbReference type="GeneID" id="115815924"/>
<evidence type="ECO:0000256" key="1">
    <source>
        <dbReference type="ARBA" id="ARBA00004556"/>
    </source>
</evidence>
<comment type="similarity">
    <text evidence="8">Belongs to the nanos family.</text>
</comment>
<comment type="subcellular location">
    <subcellularLocation>
        <location evidence="1">Cytoplasm</location>
        <location evidence="1">Perinuclear region</location>
    </subcellularLocation>
</comment>
<keyword evidence="5" id="KW-0862">Zinc</keyword>
<gene>
    <name evidence="12" type="primary">nanos3</name>
</gene>
<evidence type="ECO:0000313" key="11">
    <source>
        <dbReference type="Proteomes" id="UP000504632"/>
    </source>
</evidence>
<keyword evidence="11" id="KW-1185">Reference proteome</keyword>
<proteinExistence type="inferred from homology"/>
<protein>
    <submittedName>
        <fullName evidence="12">Nanos homolog 3</fullName>
    </submittedName>
</protein>
<dbReference type="Pfam" id="PF05741">
    <property type="entry name" value="zf-nanos"/>
    <property type="match status" value="1"/>
</dbReference>
<dbReference type="GO" id="GO:0008270">
    <property type="term" value="F:zinc ion binding"/>
    <property type="evidence" value="ECO:0007669"/>
    <property type="project" value="UniProtKB-KW"/>
</dbReference>
<evidence type="ECO:0000256" key="4">
    <source>
        <dbReference type="ARBA" id="ARBA00022771"/>
    </source>
</evidence>
<organism evidence="11 12">
    <name type="scientific">Chanos chanos</name>
    <name type="common">Milkfish</name>
    <name type="synonym">Mugil chanos</name>
    <dbReference type="NCBI Taxonomy" id="29144"/>
    <lineage>
        <taxon>Eukaryota</taxon>
        <taxon>Metazoa</taxon>
        <taxon>Chordata</taxon>
        <taxon>Craniata</taxon>
        <taxon>Vertebrata</taxon>
        <taxon>Euteleostomi</taxon>
        <taxon>Actinopterygii</taxon>
        <taxon>Neopterygii</taxon>
        <taxon>Teleostei</taxon>
        <taxon>Ostariophysi</taxon>
        <taxon>Gonorynchiformes</taxon>
        <taxon>Chanidae</taxon>
        <taxon>Chanos</taxon>
    </lineage>
</organism>
<dbReference type="FunCoup" id="A0A6J2VRR2">
    <property type="interactions" value="677"/>
</dbReference>
<keyword evidence="2" id="KW-0963">Cytoplasm</keyword>
<dbReference type="FunFam" id="4.10.60.30:FF:000001">
    <property type="entry name" value="nanos homolog 3"/>
    <property type="match status" value="1"/>
</dbReference>
<dbReference type="CTD" id="342977"/>
<keyword evidence="6 8" id="KW-0810">Translation regulation</keyword>
<dbReference type="GO" id="GO:0003723">
    <property type="term" value="F:RNA binding"/>
    <property type="evidence" value="ECO:0007669"/>
    <property type="project" value="UniProtKB-UniRule"/>
</dbReference>
<keyword evidence="3" id="KW-0479">Metal-binding</keyword>
<dbReference type="Gene3D" id="4.10.60.30">
    <property type="entry name" value="Nanos, RNA-binding domain"/>
    <property type="match status" value="1"/>
</dbReference>
<evidence type="ECO:0000256" key="3">
    <source>
        <dbReference type="ARBA" id="ARBA00022723"/>
    </source>
</evidence>
<evidence type="ECO:0000256" key="8">
    <source>
        <dbReference type="PROSITE-ProRule" id="PRU00855"/>
    </source>
</evidence>
<dbReference type="PROSITE" id="PS51522">
    <property type="entry name" value="ZF_NANOS"/>
    <property type="match status" value="1"/>
</dbReference>
<dbReference type="Proteomes" id="UP000504632">
    <property type="component" value="Chromosome 7"/>
</dbReference>
<dbReference type="InterPro" id="IPR024161">
    <property type="entry name" value="Znf_nanos-typ"/>
</dbReference>
<dbReference type="AlphaFoldDB" id="A0A6J2VRR2"/>